<protein>
    <submittedName>
        <fullName evidence="1">Uncharacterized protein</fullName>
    </submittedName>
</protein>
<dbReference type="PANTHER" id="PTHR16056">
    <property type="entry name" value="REGULATOR OF MICROTUBULE DYNAMICS PROTEIN"/>
    <property type="match status" value="1"/>
</dbReference>
<sequence>MKNKNREIVAIRRRDLRRLPKRIRWNTANLRKATAVQEKLYKPIPSSLLQTIPTQLSHSLSQPITKNLANIVNMVRPKPRSSKKSKQGGVDFKKVKHKVGRKLPPPKNVTNLTIKSKAIILPEQSVATEKEGLSVNSRRQTLKELLMQTQHHNRKIRRDALIGMGDLALQHPKEIALHKFSVIEYLSARISDPDNVVRERLYQLLESRIFPLIKEDSMGPLISITMAYVLFAMTQLAVDVRLTAFKFLDLVVTHYPVIVFLYAQEDIYRKDRMGPYRLGLPILKEAHPGSSLIQETDPNQDDWSKRSYLKVLDNYMDILQNNQSCFQDKSKLKAVSTSLRSKCVYAKNDYPQLGSSIQDPPSQWWAKSYTSTVVRKTPQKQKASGKRLRRPP</sequence>
<dbReference type="Proteomes" id="UP000017836">
    <property type="component" value="Unassembled WGS sequence"/>
</dbReference>
<gene>
    <name evidence="1" type="ORF">AMTR_s00008p00095900</name>
</gene>
<dbReference type="SUPFAM" id="SSF48371">
    <property type="entry name" value="ARM repeat"/>
    <property type="match status" value="1"/>
</dbReference>
<proteinExistence type="predicted"/>
<evidence type="ECO:0000313" key="2">
    <source>
        <dbReference type="Proteomes" id="UP000017836"/>
    </source>
</evidence>
<dbReference type="Gramene" id="ERM95285">
    <property type="protein sequence ID" value="ERM95285"/>
    <property type="gene ID" value="AMTR_s00008p00095900"/>
</dbReference>
<dbReference type="HOGENOM" id="CLU_704672_0_0_1"/>
<organism evidence="1 2">
    <name type="scientific">Amborella trichopoda</name>
    <dbReference type="NCBI Taxonomy" id="13333"/>
    <lineage>
        <taxon>Eukaryota</taxon>
        <taxon>Viridiplantae</taxon>
        <taxon>Streptophyta</taxon>
        <taxon>Embryophyta</taxon>
        <taxon>Tracheophyta</taxon>
        <taxon>Spermatophyta</taxon>
        <taxon>Magnoliopsida</taxon>
        <taxon>Amborellales</taxon>
        <taxon>Amborellaceae</taxon>
        <taxon>Amborella</taxon>
    </lineage>
</organism>
<dbReference type="PANTHER" id="PTHR16056:SF2">
    <property type="entry name" value="TESTIS-EXPRESSED PROTEIN 10"/>
    <property type="match status" value="1"/>
</dbReference>
<reference evidence="2" key="1">
    <citation type="journal article" date="2013" name="Science">
        <title>The Amborella genome and the evolution of flowering plants.</title>
        <authorList>
            <consortium name="Amborella Genome Project"/>
        </authorList>
    </citation>
    <scope>NUCLEOTIDE SEQUENCE [LARGE SCALE GENOMIC DNA]</scope>
</reference>
<evidence type="ECO:0000313" key="1">
    <source>
        <dbReference type="EMBL" id="ERM95285.1"/>
    </source>
</evidence>
<dbReference type="AlphaFoldDB" id="W1NJE5"/>
<accession>W1NJE5</accession>
<dbReference type="EMBL" id="KI397486">
    <property type="protein sequence ID" value="ERM95285.1"/>
    <property type="molecule type" value="Genomic_DNA"/>
</dbReference>
<keyword evidence="2" id="KW-1185">Reference proteome</keyword>
<dbReference type="STRING" id="13333.W1NJE5"/>
<dbReference type="InterPro" id="IPR016024">
    <property type="entry name" value="ARM-type_fold"/>
</dbReference>
<dbReference type="Gene3D" id="1.25.10.10">
    <property type="entry name" value="Leucine-rich Repeat Variant"/>
    <property type="match status" value="1"/>
</dbReference>
<name>W1NJE5_AMBTC</name>
<dbReference type="eggNOG" id="KOG2149">
    <property type="taxonomic scope" value="Eukaryota"/>
</dbReference>
<dbReference type="InterPro" id="IPR011989">
    <property type="entry name" value="ARM-like"/>
</dbReference>